<feature type="compositionally biased region" description="Low complexity" evidence="1">
    <location>
        <begin position="58"/>
        <end position="67"/>
    </location>
</feature>
<feature type="compositionally biased region" description="Basic and acidic residues" evidence="1">
    <location>
        <begin position="238"/>
        <end position="257"/>
    </location>
</feature>
<dbReference type="GO" id="GO:0005737">
    <property type="term" value="C:cytoplasm"/>
    <property type="evidence" value="ECO:0007669"/>
    <property type="project" value="TreeGrafter"/>
</dbReference>
<evidence type="ECO:0000313" key="3">
    <source>
        <dbReference type="Proteomes" id="UP001172155"/>
    </source>
</evidence>
<comment type="caution">
    <text evidence="2">The sequence shown here is derived from an EMBL/GenBank/DDBJ whole genome shotgun (WGS) entry which is preliminary data.</text>
</comment>
<name>A0AA40K9W8_9PEZI</name>
<evidence type="ECO:0000256" key="1">
    <source>
        <dbReference type="SAM" id="MobiDB-lite"/>
    </source>
</evidence>
<proteinExistence type="predicted"/>
<feature type="compositionally biased region" description="Low complexity" evidence="1">
    <location>
        <begin position="95"/>
        <end position="111"/>
    </location>
</feature>
<evidence type="ECO:0000313" key="2">
    <source>
        <dbReference type="EMBL" id="KAK0751468.1"/>
    </source>
</evidence>
<feature type="region of interest" description="Disordered" evidence="1">
    <location>
        <begin position="151"/>
        <end position="257"/>
    </location>
</feature>
<feature type="region of interest" description="Disordered" evidence="1">
    <location>
        <begin position="33"/>
        <end position="117"/>
    </location>
</feature>
<accession>A0AA40K9W8</accession>
<protein>
    <recommendedName>
        <fullName evidence="4">Pal1 cell morphology</fullName>
    </recommendedName>
</protein>
<dbReference type="EMBL" id="JAUKUD010000002">
    <property type="protein sequence ID" value="KAK0751468.1"/>
    <property type="molecule type" value="Genomic_DNA"/>
</dbReference>
<dbReference type="InterPro" id="IPR013226">
    <property type="entry name" value="Pal1"/>
</dbReference>
<sequence>MSDIDYDKIQRKAAYDDLIGPLYDLEPSQIAAHEARPLAGPKNHLNKDLPLTPPHSPSTPGSSSRPGFFTRLSQSSLRGDQDSEPQLRIQEFLRRNSSISRRTSRSNRSNSVKSETQLPLHTREELFSLLYTSQPAQTRWNQGTILSRANSVAVSNPTLHRRTMSPPRENGHHRGQSLNAPFSQSGPSNMDKHTGTPRRGVSLRDPGPVPRSQHILDQPIHEGTATAPPSTHAKGKSPRRERSLSERYPGDMSHRPLDIIKRQTRAADRAPHLRSPHRQQPRDTIDTLDHAGPLYHHAGPFDPVLAARNTDPKTSPVEAVKASNAEALRATPAEHLADSLAKHVPLQGTATVPPGLPDLAGRTMRYDEGADLMREPDAPGGAYKRWDHVTYLDGDLKGKGEPSYTYERDLAKRKAVPRSSRGEEEIGVEMMQPRSTGTGFNFEGSGKDGGGTQVRHRSVKPLPSPPIEEEGGDPFADPYGPAGGATTSGVPRRGIVGSIKRRIGSLRRK</sequence>
<gene>
    <name evidence="2" type="ORF">B0T18DRAFT_402551</name>
</gene>
<reference evidence="2" key="1">
    <citation type="submission" date="2023-06" db="EMBL/GenBank/DDBJ databases">
        <title>Genome-scale phylogeny and comparative genomics of the fungal order Sordariales.</title>
        <authorList>
            <consortium name="Lawrence Berkeley National Laboratory"/>
            <person name="Hensen N."/>
            <person name="Bonometti L."/>
            <person name="Westerberg I."/>
            <person name="Brannstrom I.O."/>
            <person name="Guillou S."/>
            <person name="Cros-Aarteil S."/>
            <person name="Calhoun S."/>
            <person name="Haridas S."/>
            <person name="Kuo A."/>
            <person name="Mondo S."/>
            <person name="Pangilinan J."/>
            <person name="Riley R."/>
            <person name="LaButti K."/>
            <person name="Andreopoulos B."/>
            <person name="Lipzen A."/>
            <person name="Chen C."/>
            <person name="Yanf M."/>
            <person name="Daum C."/>
            <person name="Ng V."/>
            <person name="Clum A."/>
            <person name="Steindorff A."/>
            <person name="Ohm R."/>
            <person name="Martin F."/>
            <person name="Silar P."/>
            <person name="Natvig D."/>
            <person name="Lalanne C."/>
            <person name="Gautier V."/>
            <person name="Ament-velasquez S.L."/>
            <person name="Kruys A."/>
            <person name="Hutchinson M.I."/>
            <person name="Powell A.J."/>
            <person name="Barry K."/>
            <person name="Miller A.N."/>
            <person name="Grigoriev I.V."/>
            <person name="Debuchy R."/>
            <person name="Gladieux P."/>
            <person name="Thoren M.H."/>
            <person name="Johannesson H."/>
        </authorList>
    </citation>
    <scope>NUCLEOTIDE SEQUENCE</scope>
    <source>
        <strain evidence="2">SMH3187-1</strain>
    </source>
</reference>
<dbReference type="Proteomes" id="UP001172155">
    <property type="component" value="Unassembled WGS sequence"/>
</dbReference>
<feature type="compositionally biased region" description="Polar residues" evidence="1">
    <location>
        <begin position="176"/>
        <end position="188"/>
    </location>
</feature>
<keyword evidence="3" id="KW-1185">Reference proteome</keyword>
<dbReference type="Pfam" id="PF08316">
    <property type="entry name" value="Pal1"/>
    <property type="match status" value="1"/>
</dbReference>
<dbReference type="PANTHER" id="PTHR28307:SF1">
    <property type="entry name" value="PAL1 CELL MORPHOLOGY PROTEIN"/>
    <property type="match status" value="1"/>
</dbReference>
<organism evidence="2 3">
    <name type="scientific">Schizothecium vesticola</name>
    <dbReference type="NCBI Taxonomy" id="314040"/>
    <lineage>
        <taxon>Eukaryota</taxon>
        <taxon>Fungi</taxon>
        <taxon>Dikarya</taxon>
        <taxon>Ascomycota</taxon>
        <taxon>Pezizomycotina</taxon>
        <taxon>Sordariomycetes</taxon>
        <taxon>Sordariomycetidae</taxon>
        <taxon>Sordariales</taxon>
        <taxon>Schizotheciaceae</taxon>
        <taxon>Schizothecium</taxon>
    </lineage>
</organism>
<evidence type="ECO:0008006" key="4">
    <source>
        <dbReference type="Google" id="ProtNLM"/>
    </source>
</evidence>
<dbReference type="AlphaFoldDB" id="A0AA40K9W8"/>
<feature type="region of interest" description="Disordered" evidence="1">
    <location>
        <begin position="434"/>
        <end position="496"/>
    </location>
</feature>
<dbReference type="PANTHER" id="PTHR28307">
    <property type="entry name" value="PROTEIN PAL1"/>
    <property type="match status" value="1"/>
</dbReference>